<gene>
    <name evidence="4" type="ORF">SAMN06273570_5121</name>
</gene>
<proteinExistence type="predicted"/>
<dbReference type="Gene3D" id="3.30.1690.10">
    <property type="entry name" value="TcpA-like pilin"/>
    <property type="match status" value="1"/>
</dbReference>
<dbReference type="GO" id="GO:0016020">
    <property type="term" value="C:membrane"/>
    <property type="evidence" value="ECO:0007669"/>
    <property type="project" value="UniProtKB-SubCell"/>
</dbReference>
<feature type="transmembrane region" description="Helical" evidence="2">
    <location>
        <begin position="23"/>
        <end position="45"/>
    </location>
</feature>
<sequence length="198" mass="19920">MTLLSKRSGRSGVHRGALTLPEAIIVSAVAMIIIVTVYAGGGGLFKSADYTEEMSNVSDIMTNTRSMLKTGGVYDFSSAATMTGALVQFGGSPGSMAIIGTKSSGSATLNNRWGGTVTVTPVSTNGGQNTAFSLTYTQVPQEACAQMTQKLSGANNVASTSINGSITSGVVSSSVAGSQCTADSGSTGTNTLVFTSST</sequence>
<dbReference type="InterPro" id="IPR014911">
    <property type="entry name" value="PilS_N"/>
</dbReference>
<dbReference type="InterPro" id="IPR045584">
    <property type="entry name" value="Pilin-like"/>
</dbReference>
<dbReference type="Proteomes" id="UP000219271">
    <property type="component" value="Unassembled WGS sequence"/>
</dbReference>
<dbReference type="OrthoDB" id="6045457at2"/>
<dbReference type="AlphaFoldDB" id="A0A286DRY8"/>
<evidence type="ECO:0000256" key="2">
    <source>
        <dbReference type="SAM" id="Phobius"/>
    </source>
</evidence>
<dbReference type="SUPFAM" id="SSF54523">
    <property type="entry name" value="Pili subunits"/>
    <property type="match status" value="1"/>
</dbReference>
<protein>
    <submittedName>
        <fullName evidence="4">PilS N terminal</fullName>
    </submittedName>
</protein>
<organism evidence="4 5">
    <name type="scientific">Candidatus Pantoea floridensis</name>
    <dbReference type="NCBI Taxonomy" id="1938870"/>
    <lineage>
        <taxon>Bacteria</taxon>
        <taxon>Pseudomonadati</taxon>
        <taxon>Pseudomonadota</taxon>
        <taxon>Gammaproteobacteria</taxon>
        <taxon>Enterobacterales</taxon>
        <taxon>Erwiniaceae</taxon>
        <taxon>Pantoea</taxon>
    </lineage>
</organism>
<keyword evidence="2" id="KW-1133">Transmembrane helix</keyword>
<evidence type="ECO:0000259" key="3">
    <source>
        <dbReference type="Pfam" id="PF08805"/>
    </source>
</evidence>
<evidence type="ECO:0000313" key="5">
    <source>
        <dbReference type="Proteomes" id="UP000219271"/>
    </source>
</evidence>
<dbReference type="EMBL" id="OCMY01000004">
    <property type="protein sequence ID" value="SOD61411.1"/>
    <property type="molecule type" value="Genomic_DNA"/>
</dbReference>
<comment type="subcellular location">
    <subcellularLocation>
        <location evidence="1">Membrane</location>
    </subcellularLocation>
</comment>
<keyword evidence="2" id="KW-0472">Membrane</keyword>
<evidence type="ECO:0000256" key="1">
    <source>
        <dbReference type="ARBA" id="ARBA00004370"/>
    </source>
</evidence>
<evidence type="ECO:0000313" key="4">
    <source>
        <dbReference type="EMBL" id="SOD61411.1"/>
    </source>
</evidence>
<keyword evidence="5" id="KW-1185">Reference proteome</keyword>
<accession>A0A286DRY8</accession>
<name>A0A286DRY8_9GAMM</name>
<feature type="domain" description="Type 4 secretion system PilS N-terminal" evidence="3">
    <location>
        <begin position="50"/>
        <end position="197"/>
    </location>
</feature>
<reference evidence="5" key="1">
    <citation type="submission" date="2017-09" db="EMBL/GenBank/DDBJ databases">
        <authorList>
            <person name="Varghese N."/>
            <person name="Submissions S."/>
        </authorList>
    </citation>
    <scope>NUCLEOTIDE SEQUENCE [LARGE SCALE GENOMIC DNA]</scope>
    <source>
        <strain evidence="5">JKS000234</strain>
    </source>
</reference>
<dbReference type="RefSeq" id="WP_097098526.1">
    <property type="nucleotide sequence ID" value="NZ_OCMY01000004.1"/>
</dbReference>
<dbReference type="Pfam" id="PF08805">
    <property type="entry name" value="PilS"/>
    <property type="match status" value="1"/>
</dbReference>
<keyword evidence="2" id="KW-0812">Transmembrane</keyword>